<dbReference type="AlphaFoldDB" id="A0A0C9XWU2"/>
<dbReference type="EMBL" id="KN838555">
    <property type="protein sequence ID" value="KIK06059.1"/>
    <property type="molecule type" value="Genomic_DNA"/>
</dbReference>
<evidence type="ECO:0000313" key="2">
    <source>
        <dbReference type="Proteomes" id="UP000054477"/>
    </source>
</evidence>
<protein>
    <submittedName>
        <fullName evidence="1">Uncharacterized protein</fullName>
    </submittedName>
</protein>
<keyword evidence="2" id="KW-1185">Reference proteome</keyword>
<accession>A0A0C9XWU2</accession>
<organism evidence="1 2">
    <name type="scientific">Laccaria amethystina LaAM-08-1</name>
    <dbReference type="NCBI Taxonomy" id="1095629"/>
    <lineage>
        <taxon>Eukaryota</taxon>
        <taxon>Fungi</taxon>
        <taxon>Dikarya</taxon>
        <taxon>Basidiomycota</taxon>
        <taxon>Agaricomycotina</taxon>
        <taxon>Agaricomycetes</taxon>
        <taxon>Agaricomycetidae</taxon>
        <taxon>Agaricales</taxon>
        <taxon>Agaricineae</taxon>
        <taxon>Hydnangiaceae</taxon>
        <taxon>Laccaria</taxon>
    </lineage>
</organism>
<dbReference type="Proteomes" id="UP000054477">
    <property type="component" value="Unassembled WGS sequence"/>
</dbReference>
<gene>
    <name evidence="1" type="ORF">K443DRAFT_674625</name>
</gene>
<dbReference type="HOGENOM" id="CLU_1917372_0_0_1"/>
<reference evidence="2" key="2">
    <citation type="submission" date="2015-01" db="EMBL/GenBank/DDBJ databases">
        <title>Evolutionary Origins and Diversification of the Mycorrhizal Mutualists.</title>
        <authorList>
            <consortium name="DOE Joint Genome Institute"/>
            <consortium name="Mycorrhizal Genomics Consortium"/>
            <person name="Kohler A."/>
            <person name="Kuo A."/>
            <person name="Nagy L.G."/>
            <person name="Floudas D."/>
            <person name="Copeland A."/>
            <person name="Barry K.W."/>
            <person name="Cichocki N."/>
            <person name="Veneault-Fourrey C."/>
            <person name="LaButti K."/>
            <person name="Lindquist E.A."/>
            <person name="Lipzen A."/>
            <person name="Lundell T."/>
            <person name="Morin E."/>
            <person name="Murat C."/>
            <person name="Riley R."/>
            <person name="Ohm R."/>
            <person name="Sun H."/>
            <person name="Tunlid A."/>
            <person name="Henrissat B."/>
            <person name="Grigoriev I.V."/>
            <person name="Hibbett D.S."/>
            <person name="Martin F."/>
        </authorList>
    </citation>
    <scope>NUCLEOTIDE SEQUENCE [LARGE SCALE GENOMIC DNA]</scope>
    <source>
        <strain evidence="2">LaAM-08-1</strain>
    </source>
</reference>
<evidence type="ECO:0000313" key="1">
    <source>
        <dbReference type="EMBL" id="KIK06059.1"/>
    </source>
</evidence>
<proteinExistence type="predicted"/>
<sequence>MHTATTRSDVLARPPMMGAAFFRRVRLANVEWREGTERSRGVYVVGNVDPLNRSQVSCRNLKKCQRPIADYPRWNLENKSASPLDMLEIDGCLARGFWADNNYPTINFNQRTKSYDLRILMHPRCILHQHTS</sequence>
<reference evidence="1 2" key="1">
    <citation type="submission" date="2014-04" db="EMBL/GenBank/DDBJ databases">
        <authorList>
            <consortium name="DOE Joint Genome Institute"/>
            <person name="Kuo A."/>
            <person name="Kohler A."/>
            <person name="Nagy L.G."/>
            <person name="Floudas D."/>
            <person name="Copeland A."/>
            <person name="Barry K.W."/>
            <person name="Cichocki N."/>
            <person name="Veneault-Fourrey C."/>
            <person name="LaButti K."/>
            <person name="Lindquist E.A."/>
            <person name="Lipzen A."/>
            <person name="Lundell T."/>
            <person name="Morin E."/>
            <person name="Murat C."/>
            <person name="Sun H."/>
            <person name="Tunlid A."/>
            <person name="Henrissat B."/>
            <person name="Grigoriev I.V."/>
            <person name="Hibbett D.S."/>
            <person name="Martin F."/>
            <person name="Nordberg H.P."/>
            <person name="Cantor M.N."/>
            <person name="Hua S.X."/>
        </authorList>
    </citation>
    <scope>NUCLEOTIDE SEQUENCE [LARGE SCALE GENOMIC DNA]</scope>
    <source>
        <strain evidence="1 2">LaAM-08-1</strain>
    </source>
</reference>
<name>A0A0C9XWU2_9AGAR</name>